<evidence type="ECO:0000256" key="7">
    <source>
        <dbReference type="HAMAP-Rule" id="MF_01984"/>
    </source>
</evidence>
<comment type="similarity">
    <text evidence="6 7">Belongs to the UbiX/PAD1 family.</text>
</comment>
<feature type="binding site" evidence="7">
    <location>
        <begin position="117"/>
        <end position="120"/>
    </location>
    <ligand>
        <name>FMN</name>
        <dbReference type="ChEBI" id="CHEBI:58210"/>
    </ligand>
</feature>
<feature type="binding site" evidence="7">
    <location>
        <position position="52"/>
    </location>
    <ligand>
        <name>FMN</name>
        <dbReference type="ChEBI" id="CHEBI:58210"/>
    </ligand>
</feature>
<dbReference type="KEGG" id="mpq:ABA45_04280"/>
<organism evidence="9 10">
    <name type="scientific">Marinobacter psychrophilus</name>
    <dbReference type="NCBI Taxonomy" id="330734"/>
    <lineage>
        <taxon>Bacteria</taxon>
        <taxon>Pseudomonadati</taxon>
        <taxon>Pseudomonadota</taxon>
        <taxon>Gammaproteobacteria</taxon>
        <taxon>Pseudomonadales</taxon>
        <taxon>Marinobacteraceae</taxon>
        <taxon>Marinobacter</taxon>
    </lineage>
</organism>
<dbReference type="Gene3D" id="3.40.50.1950">
    <property type="entry name" value="Flavin prenyltransferase-like"/>
    <property type="match status" value="1"/>
</dbReference>
<dbReference type="GO" id="GO:0106141">
    <property type="term" value="F:flavin prenyltransferase activity"/>
    <property type="evidence" value="ECO:0007669"/>
    <property type="project" value="UniProtKB-EC"/>
</dbReference>
<gene>
    <name evidence="7" type="primary">ubiX</name>
    <name evidence="9" type="ORF">ABA45_04280</name>
</gene>
<dbReference type="FunFam" id="3.40.50.1950:FF:000001">
    <property type="entry name" value="Flavin prenyltransferase UbiX"/>
    <property type="match status" value="1"/>
</dbReference>
<evidence type="ECO:0000256" key="4">
    <source>
        <dbReference type="ARBA" id="ARBA00022679"/>
    </source>
</evidence>
<dbReference type="InterPro" id="IPR036551">
    <property type="entry name" value="Flavin_trans-like"/>
</dbReference>
<dbReference type="PATRIC" id="fig|330734.3.peg.914"/>
<keyword evidence="2 7" id="KW-0285">Flavoprotein</keyword>
<feature type="binding site" evidence="7">
    <location>
        <position position="182"/>
    </location>
    <ligand>
        <name>dimethylallyl phosphate</name>
        <dbReference type="ChEBI" id="CHEBI:88052"/>
    </ligand>
</feature>
<dbReference type="PANTHER" id="PTHR43374:SF1">
    <property type="entry name" value="FLAVIN PRENYLTRANSFERASE PAD1, MITOCHONDRIAL"/>
    <property type="match status" value="1"/>
</dbReference>
<comment type="caution">
    <text evidence="7">Lacks conserved residue(s) required for the propagation of feature annotation.</text>
</comment>
<dbReference type="STRING" id="330734.ABA45_04280"/>
<dbReference type="InterPro" id="IPR003382">
    <property type="entry name" value="Flavoprotein"/>
</dbReference>
<dbReference type="RefSeq" id="WP_048384455.1">
    <property type="nucleotide sequence ID" value="NZ_CP011494.1"/>
</dbReference>
<dbReference type="GO" id="GO:0016831">
    <property type="term" value="F:carboxy-lyase activity"/>
    <property type="evidence" value="ECO:0007669"/>
    <property type="project" value="TreeGrafter"/>
</dbReference>
<sequence>MNEVPAVSNAAATDDAPRVINLAFTGASGAPYGLRLLQCLVASGCRVQVMISKAAQIVIATETDLKLPGTPPAMQQCLSEYSQAAPGQVLVFGREDWFSPPASGSGEKAPLVICPCSTGTLSALATGASNNLIERAGDVALKERRQLILVPREAPYSEVHLENMLKLTRMGAVIMPASPGFYHNPETINDLVDFVVARLLDHLGVDQKLMPRWGEERLARKLKGG</sequence>
<dbReference type="HAMAP" id="MF_01984">
    <property type="entry name" value="ubiX_pad"/>
    <property type="match status" value="1"/>
</dbReference>
<comment type="catalytic activity">
    <reaction evidence="5 7">
        <text>dimethylallyl phosphate + FMNH2 = prenylated FMNH2 + phosphate</text>
        <dbReference type="Rhea" id="RHEA:37743"/>
        <dbReference type="ChEBI" id="CHEBI:43474"/>
        <dbReference type="ChEBI" id="CHEBI:57618"/>
        <dbReference type="ChEBI" id="CHEBI:87467"/>
        <dbReference type="ChEBI" id="CHEBI:88052"/>
        <dbReference type="EC" id="2.5.1.129"/>
    </reaction>
</comment>
<dbReference type="Pfam" id="PF02441">
    <property type="entry name" value="Flavoprotein"/>
    <property type="match status" value="1"/>
</dbReference>
<evidence type="ECO:0000256" key="3">
    <source>
        <dbReference type="ARBA" id="ARBA00022643"/>
    </source>
</evidence>
<dbReference type="EMBL" id="CP011494">
    <property type="protein sequence ID" value="AKO51734.1"/>
    <property type="molecule type" value="Genomic_DNA"/>
</dbReference>
<evidence type="ECO:0000256" key="2">
    <source>
        <dbReference type="ARBA" id="ARBA00022630"/>
    </source>
</evidence>
<keyword evidence="10" id="KW-1185">Reference proteome</keyword>
<dbReference type="AlphaFoldDB" id="A0A0H4HYG7"/>
<feature type="binding site" evidence="7">
    <location>
        <begin position="26"/>
        <end position="28"/>
    </location>
    <ligand>
        <name>FMN</name>
        <dbReference type="ChEBI" id="CHEBI:58210"/>
    </ligand>
</feature>
<dbReference type="PANTHER" id="PTHR43374">
    <property type="entry name" value="FLAVIN PRENYLTRANSFERASE"/>
    <property type="match status" value="1"/>
</dbReference>
<evidence type="ECO:0000256" key="5">
    <source>
        <dbReference type="ARBA" id="ARBA00050612"/>
    </source>
</evidence>
<protein>
    <recommendedName>
        <fullName evidence="7">Flavin prenyltransferase UbiX</fullName>
        <ecNumber evidence="7">2.5.1.129</ecNumber>
    </recommendedName>
</protein>
<evidence type="ECO:0000313" key="10">
    <source>
        <dbReference type="Proteomes" id="UP000036406"/>
    </source>
</evidence>
<evidence type="ECO:0000259" key="8">
    <source>
        <dbReference type="Pfam" id="PF02441"/>
    </source>
</evidence>
<feature type="binding site" evidence="7">
    <location>
        <position position="152"/>
    </location>
    <ligand>
        <name>FMN</name>
        <dbReference type="ChEBI" id="CHEBI:58210"/>
    </ligand>
</feature>
<keyword evidence="1 7" id="KW-0637">Prenyltransferase</keyword>
<proteinExistence type="inferred from homology"/>
<dbReference type="EC" id="2.5.1.129" evidence="7"/>
<name>A0A0H4HYG7_9GAMM</name>
<evidence type="ECO:0000256" key="6">
    <source>
        <dbReference type="ARBA" id="ARBA00060793"/>
    </source>
</evidence>
<evidence type="ECO:0000256" key="1">
    <source>
        <dbReference type="ARBA" id="ARBA00022602"/>
    </source>
</evidence>
<reference evidence="9 10" key="1">
    <citation type="submission" date="2015-05" db="EMBL/GenBank/DDBJ databases">
        <title>Complete genome of Marinobacter psychrophilus strain 20041T isolated from sea-ice of the Canadian Basin.</title>
        <authorList>
            <person name="Song L."/>
            <person name="Ren L."/>
            <person name="Yu Y."/>
            <person name="Wang X."/>
        </authorList>
    </citation>
    <scope>NUCLEOTIDE SEQUENCE [LARGE SCALE GENOMIC DNA]</scope>
    <source>
        <strain evidence="9 10">20041</strain>
    </source>
</reference>
<evidence type="ECO:0000313" key="9">
    <source>
        <dbReference type="EMBL" id="AKO51734.1"/>
    </source>
</evidence>
<dbReference type="Proteomes" id="UP000036406">
    <property type="component" value="Chromosome"/>
</dbReference>
<feature type="domain" description="Flavoprotein" evidence="8">
    <location>
        <begin position="20"/>
        <end position="203"/>
    </location>
</feature>
<comment type="function">
    <text evidence="7">Flavin prenyltransferase that catalyzes the synthesis of the prenylated FMN cofactor (prenyl-FMN) for 4-hydroxy-3-polyprenylbenzoic acid decarboxylase UbiD. The prenyltransferase is metal-independent and links a dimethylallyl moiety from dimethylallyl monophosphate (DMAP) to the flavin N5 and C6 atoms of FMN.</text>
</comment>
<keyword evidence="3 7" id="KW-0288">FMN</keyword>
<accession>A0A0H4HYG7</accession>
<dbReference type="InterPro" id="IPR004507">
    <property type="entry name" value="UbiX-like"/>
</dbReference>
<dbReference type="NCBIfam" id="TIGR00421">
    <property type="entry name" value="ubiX_pad"/>
    <property type="match status" value="1"/>
</dbReference>
<keyword evidence="4 7" id="KW-0808">Transferase</keyword>
<feature type="binding site" evidence="7">
    <location>
        <position position="198"/>
    </location>
    <ligand>
        <name>dimethylallyl phosphate</name>
        <dbReference type="ChEBI" id="CHEBI:88052"/>
    </ligand>
</feature>
<dbReference type="SUPFAM" id="SSF52507">
    <property type="entry name" value="Homo-oligomeric flavin-containing Cys decarboxylases, HFCD"/>
    <property type="match status" value="1"/>
</dbReference>